<accession>A0A191UGN1</accession>
<organism evidence="11 12">
    <name type="scientific">Polynucleobacter wuianus</name>
    <dbReference type="NCBI Taxonomy" id="1743168"/>
    <lineage>
        <taxon>Bacteria</taxon>
        <taxon>Pseudomonadati</taxon>
        <taxon>Pseudomonadota</taxon>
        <taxon>Betaproteobacteria</taxon>
        <taxon>Burkholderiales</taxon>
        <taxon>Burkholderiaceae</taxon>
        <taxon>Polynucleobacter</taxon>
    </lineage>
</organism>
<evidence type="ECO:0000256" key="9">
    <source>
        <dbReference type="SAM" id="Phobius"/>
    </source>
</evidence>
<feature type="transmembrane region" description="Helical" evidence="9">
    <location>
        <begin position="269"/>
        <end position="288"/>
    </location>
</feature>
<feature type="transmembrane region" description="Helical" evidence="9">
    <location>
        <begin position="458"/>
        <end position="481"/>
    </location>
</feature>
<feature type="transmembrane region" description="Helical" evidence="9">
    <location>
        <begin position="326"/>
        <end position="348"/>
    </location>
</feature>
<evidence type="ECO:0000256" key="8">
    <source>
        <dbReference type="ARBA" id="ARBA00037998"/>
    </source>
</evidence>
<keyword evidence="5" id="KW-0029">Amino-acid transport</keyword>
<dbReference type="RefSeq" id="WP_068949161.1">
    <property type="nucleotide sequence ID" value="NZ_CP015922.1"/>
</dbReference>
<evidence type="ECO:0000256" key="3">
    <source>
        <dbReference type="ARBA" id="ARBA00022475"/>
    </source>
</evidence>
<evidence type="ECO:0000256" key="5">
    <source>
        <dbReference type="ARBA" id="ARBA00022970"/>
    </source>
</evidence>
<keyword evidence="3" id="KW-1003">Cell membrane</keyword>
<dbReference type="InterPro" id="IPR016024">
    <property type="entry name" value="ARM-type_fold"/>
</dbReference>
<evidence type="ECO:0000256" key="4">
    <source>
        <dbReference type="ARBA" id="ARBA00022692"/>
    </source>
</evidence>
<reference evidence="12" key="1">
    <citation type="submission" date="2016-05" db="EMBL/GenBank/DDBJ databases">
        <title>Polynucleobacter sp. QLW-P1FAT50C-4 genome.</title>
        <authorList>
            <person name="Hahn M.W."/>
        </authorList>
    </citation>
    <scope>NUCLEOTIDE SEQUENCE [LARGE SCALE GENOMIC DNA]</scope>
    <source>
        <strain evidence="12">QLW-P1FAT50C-4</strain>
    </source>
</reference>
<feature type="transmembrane region" description="Helical" evidence="9">
    <location>
        <begin position="493"/>
        <end position="511"/>
    </location>
</feature>
<protein>
    <submittedName>
        <fullName evidence="11">Urea ABC transporter permease subunit UrtB</fullName>
    </submittedName>
</protein>
<evidence type="ECO:0000256" key="1">
    <source>
        <dbReference type="ARBA" id="ARBA00004651"/>
    </source>
</evidence>
<comment type="similarity">
    <text evidence="8">Belongs to the binding-protein-dependent transport system permease family. LivHM subfamily.</text>
</comment>
<dbReference type="PANTHER" id="PTHR11795">
    <property type="entry name" value="BRANCHED-CHAIN AMINO ACID TRANSPORT SYSTEM PERMEASE PROTEIN LIVH"/>
    <property type="match status" value="1"/>
</dbReference>
<feature type="transmembrane region" description="Helical" evidence="9">
    <location>
        <begin position="378"/>
        <end position="395"/>
    </location>
</feature>
<feature type="signal peptide" evidence="10">
    <location>
        <begin position="1"/>
        <end position="24"/>
    </location>
</feature>
<dbReference type="KEGG" id="pwu:A8O14_08740"/>
<dbReference type="NCBIfam" id="TIGR03409">
    <property type="entry name" value="urea_trans_UrtB"/>
    <property type="match status" value="1"/>
</dbReference>
<evidence type="ECO:0000256" key="10">
    <source>
        <dbReference type="SAM" id="SignalP"/>
    </source>
</evidence>
<evidence type="ECO:0000313" key="11">
    <source>
        <dbReference type="EMBL" id="ANJ00155.1"/>
    </source>
</evidence>
<dbReference type="InterPro" id="IPR052157">
    <property type="entry name" value="BCAA_transport_permease"/>
</dbReference>
<dbReference type="PANTHER" id="PTHR11795:SF447">
    <property type="entry name" value="ABC TRANSPORTER PERMEASE PROTEIN"/>
    <property type="match status" value="1"/>
</dbReference>
<evidence type="ECO:0000256" key="7">
    <source>
        <dbReference type="ARBA" id="ARBA00023136"/>
    </source>
</evidence>
<dbReference type="CDD" id="cd06582">
    <property type="entry name" value="TM_PBP1_LivH_like"/>
    <property type="match status" value="1"/>
</dbReference>
<dbReference type="STRING" id="1743168.A8O14_08740"/>
<dbReference type="Gene3D" id="1.25.10.10">
    <property type="entry name" value="Leucine-rich Repeat Variant"/>
    <property type="match status" value="1"/>
</dbReference>
<feature type="chain" id="PRO_5008248040" evidence="10">
    <location>
        <begin position="25"/>
        <end position="527"/>
    </location>
</feature>
<name>A0A191UGN1_9BURK</name>
<feature type="transmembrane region" description="Helical" evidence="9">
    <location>
        <begin position="427"/>
        <end position="446"/>
    </location>
</feature>
<evidence type="ECO:0000256" key="2">
    <source>
        <dbReference type="ARBA" id="ARBA00022448"/>
    </source>
</evidence>
<dbReference type="Proteomes" id="UP000078463">
    <property type="component" value="Chromosome"/>
</dbReference>
<dbReference type="InterPro" id="IPR017779">
    <property type="entry name" value="ABC_UrtB_bac"/>
</dbReference>
<keyword evidence="6 9" id="KW-1133">Transmembrane helix</keyword>
<gene>
    <name evidence="11" type="ORF">A8O14_08740</name>
</gene>
<dbReference type="EMBL" id="CP015922">
    <property type="protein sequence ID" value="ANJ00155.1"/>
    <property type="molecule type" value="Genomic_DNA"/>
</dbReference>
<sequence>MKFPVFSKLILFVVCSLASGITFAKINTPDLKILFSDNFDAKVKVVQNLSKEGSPEALEILQALSAESLFLSPQGVVIQKGDQYIDPLTAQNISVKSDEMQEVVLNNQLRGKVDNALLGLQLASADPQIRTKAVDALIKDPEPDAFPVVEKLLSTENDPVLRPKVEKLWALLALQSDNQESKLKAIALLGDSGDPQVAALLAPLAKEGGPVQEAAEKALAKIKKSEFSGEILGNVIAGLSYGSILLLCALGLAITYGLIGVINMAHGEFLMVGAYATFVVQGFFRQYAPGYLDWYLLFALPVAFVVAALVGILIERTVIKFLYGRPLETLLATFGVSLLMIQMTRTIFGAQNVEVANPTWMSGALQVLPNLVVPYNRIIIFGFAIAVVAVTWLVLNKTRLGLFVRAVTQNRTMAACVGVKTVRVDMYAFAFGAGIAGLGGVALSQIGNVGPDLGQSYIVDSFMVVVLGGVGQLAGTIYGAFGLGITSKLLEPFIGAVLAKIAILVFIIIFIQRRPQGLFALKGRSVD</sequence>
<dbReference type="GO" id="GO:0005886">
    <property type="term" value="C:plasma membrane"/>
    <property type="evidence" value="ECO:0007669"/>
    <property type="project" value="UniProtKB-SubCell"/>
</dbReference>
<dbReference type="OrthoDB" id="9807115at2"/>
<evidence type="ECO:0000313" key="12">
    <source>
        <dbReference type="Proteomes" id="UP000078463"/>
    </source>
</evidence>
<feature type="transmembrane region" description="Helical" evidence="9">
    <location>
        <begin position="241"/>
        <end position="262"/>
    </location>
</feature>
<dbReference type="GO" id="GO:0006865">
    <property type="term" value="P:amino acid transport"/>
    <property type="evidence" value="ECO:0007669"/>
    <property type="project" value="UniProtKB-KW"/>
</dbReference>
<feature type="transmembrane region" description="Helical" evidence="9">
    <location>
        <begin position="294"/>
        <end position="314"/>
    </location>
</feature>
<keyword evidence="7 9" id="KW-0472">Membrane</keyword>
<comment type="subcellular location">
    <subcellularLocation>
        <location evidence="1">Cell membrane</location>
        <topology evidence="1">Multi-pass membrane protein</topology>
    </subcellularLocation>
</comment>
<keyword evidence="4 9" id="KW-0812">Transmembrane</keyword>
<keyword evidence="2" id="KW-0813">Transport</keyword>
<dbReference type="SUPFAM" id="SSF48371">
    <property type="entry name" value="ARM repeat"/>
    <property type="match status" value="1"/>
</dbReference>
<dbReference type="AlphaFoldDB" id="A0A191UGN1"/>
<dbReference type="GO" id="GO:0022857">
    <property type="term" value="F:transmembrane transporter activity"/>
    <property type="evidence" value="ECO:0007669"/>
    <property type="project" value="InterPro"/>
</dbReference>
<dbReference type="InterPro" id="IPR001851">
    <property type="entry name" value="ABC_transp_permease"/>
</dbReference>
<keyword evidence="10" id="KW-0732">Signal</keyword>
<evidence type="ECO:0000256" key="6">
    <source>
        <dbReference type="ARBA" id="ARBA00022989"/>
    </source>
</evidence>
<proteinExistence type="inferred from homology"/>
<dbReference type="Pfam" id="PF02653">
    <property type="entry name" value="BPD_transp_2"/>
    <property type="match status" value="1"/>
</dbReference>
<keyword evidence="12" id="KW-1185">Reference proteome</keyword>
<dbReference type="InterPro" id="IPR011989">
    <property type="entry name" value="ARM-like"/>
</dbReference>